<name>C8PPN4_9SPIR</name>
<dbReference type="AlphaFoldDB" id="C8PPN4"/>
<gene>
    <name evidence="1" type="ORF">TREVI0001_1978</name>
</gene>
<comment type="caution">
    <text evidence="1">The sequence shown here is derived from an EMBL/GenBank/DDBJ whole genome shotgun (WGS) entry which is preliminary data.</text>
</comment>
<evidence type="ECO:0000313" key="2">
    <source>
        <dbReference type="Proteomes" id="UP000004509"/>
    </source>
</evidence>
<accession>C8PPN4</accession>
<dbReference type="EMBL" id="ACYH01000027">
    <property type="protein sequence ID" value="EEV20806.1"/>
    <property type="molecule type" value="Genomic_DNA"/>
</dbReference>
<protein>
    <submittedName>
        <fullName evidence="1">Uncharacterized protein</fullName>
    </submittedName>
</protein>
<dbReference type="Proteomes" id="UP000004509">
    <property type="component" value="Unassembled WGS sequence"/>
</dbReference>
<sequence length="53" mass="6379">MLHRSLRDSEAVQREGQYHIFTLPVNRRLTFFSFFLNKFSSKKTRSKTLAQFI</sequence>
<proteinExistence type="predicted"/>
<reference evidence="1 2" key="1">
    <citation type="submission" date="2009-07" db="EMBL/GenBank/DDBJ databases">
        <authorList>
            <person name="Madupu R."/>
            <person name="Sebastian Y."/>
            <person name="Durkin A.S."/>
            <person name="Torralba M."/>
            <person name="Methe B."/>
            <person name="Sutton G.G."/>
            <person name="Strausberg R.L."/>
            <person name="Nelson K.E."/>
        </authorList>
    </citation>
    <scope>NUCLEOTIDE SEQUENCE [LARGE SCALE GENOMIC DNA]</scope>
    <source>
        <strain evidence="1 2">ATCC 35580</strain>
    </source>
</reference>
<organism evidence="1 2">
    <name type="scientific">Treponema vincentii ATCC 35580</name>
    <dbReference type="NCBI Taxonomy" id="596324"/>
    <lineage>
        <taxon>Bacteria</taxon>
        <taxon>Pseudomonadati</taxon>
        <taxon>Spirochaetota</taxon>
        <taxon>Spirochaetia</taxon>
        <taxon>Spirochaetales</taxon>
        <taxon>Treponemataceae</taxon>
        <taxon>Treponema</taxon>
    </lineage>
</organism>
<evidence type="ECO:0000313" key="1">
    <source>
        <dbReference type="EMBL" id="EEV20806.1"/>
    </source>
</evidence>